<dbReference type="AlphaFoldDB" id="B4GAD7"/>
<gene>
    <name evidence="2" type="primary">Dper\GL10721</name>
    <name evidence="2" type="ORF">Dper_GL10721</name>
</gene>
<dbReference type="Proteomes" id="UP000008744">
    <property type="component" value="Unassembled WGS sequence"/>
</dbReference>
<reference evidence="2 3" key="1">
    <citation type="journal article" date="2007" name="Nature">
        <title>Evolution of genes and genomes on the Drosophila phylogeny.</title>
        <authorList>
            <consortium name="Drosophila 12 Genomes Consortium"/>
            <person name="Clark A.G."/>
            <person name="Eisen M.B."/>
            <person name="Smith D.R."/>
            <person name="Bergman C.M."/>
            <person name="Oliver B."/>
            <person name="Markow T.A."/>
            <person name="Kaufman T.C."/>
            <person name="Kellis M."/>
            <person name="Gelbart W."/>
            <person name="Iyer V.N."/>
            <person name="Pollard D.A."/>
            <person name="Sackton T.B."/>
            <person name="Larracuente A.M."/>
            <person name="Singh N.D."/>
            <person name="Abad J.P."/>
            <person name="Abt D.N."/>
            <person name="Adryan B."/>
            <person name="Aguade M."/>
            <person name="Akashi H."/>
            <person name="Anderson W.W."/>
            <person name="Aquadro C.F."/>
            <person name="Ardell D.H."/>
            <person name="Arguello R."/>
            <person name="Artieri C.G."/>
            <person name="Barbash D.A."/>
            <person name="Barker D."/>
            <person name="Barsanti P."/>
            <person name="Batterham P."/>
            <person name="Batzoglou S."/>
            <person name="Begun D."/>
            <person name="Bhutkar A."/>
            <person name="Blanco E."/>
            <person name="Bosak S.A."/>
            <person name="Bradley R.K."/>
            <person name="Brand A.D."/>
            <person name="Brent M.R."/>
            <person name="Brooks A.N."/>
            <person name="Brown R.H."/>
            <person name="Butlin R.K."/>
            <person name="Caggese C."/>
            <person name="Calvi B.R."/>
            <person name="Bernardo de Carvalho A."/>
            <person name="Caspi A."/>
            <person name="Castrezana S."/>
            <person name="Celniker S.E."/>
            <person name="Chang J.L."/>
            <person name="Chapple C."/>
            <person name="Chatterji S."/>
            <person name="Chinwalla A."/>
            <person name="Civetta A."/>
            <person name="Clifton S.W."/>
            <person name="Comeron J.M."/>
            <person name="Costello J.C."/>
            <person name="Coyne J.A."/>
            <person name="Daub J."/>
            <person name="David R.G."/>
            <person name="Delcher A.L."/>
            <person name="Delehaunty K."/>
            <person name="Do C.B."/>
            <person name="Ebling H."/>
            <person name="Edwards K."/>
            <person name="Eickbush T."/>
            <person name="Evans J.D."/>
            <person name="Filipski A."/>
            <person name="Findeiss S."/>
            <person name="Freyhult E."/>
            <person name="Fulton L."/>
            <person name="Fulton R."/>
            <person name="Garcia A.C."/>
            <person name="Gardiner A."/>
            <person name="Garfield D.A."/>
            <person name="Garvin B.E."/>
            <person name="Gibson G."/>
            <person name="Gilbert D."/>
            <person name="Gnerre S."/>
            <person name="Godfrey J."/>
            <person name="Good R."/>
            <person name="Gotea V."/>
            <person name="Gravely B."/>
            <person name="Greenberg A.J."/>
            <person name="Griffiths-Jones S."/>
            <person name="Gross S."/>
            <person name="Guigo R."/>
            <person name="Gustafson E.A."/>
            <person name="Haerty W."/>
            <person name="Hahn M.W."/>
            <person name="Halligan D.L."/>
            <person name="Halpern A.L."/>
            <person name="Halter G.M."/>
            <person name="Han M.V."/>
            <person name="Heger A."/>
            <person name="Hillier L."/>
            <person name="Hinrichs A.S."/>
            <person name="Holmes I."/>
            <person name="Hoskins R.A."/>
            <person name="Hubisz M.J."/>
            <person name="Hultmark D."/>
            <person name="Huntley M.A."/>
            <person name="Jaffe D.B."/>
            <person name="Jagadeeshan S."/>
            <person name="Jeck W.R."/>
            <person name="Johnson J."/>
            <person name="Jones C.D."/>
            <person name="Jordan W.C."/>
            <person name="Karpen G.H."/>
            <person name="Kataoka E."/>
            <person name="Keightley P.D."/>
            <person name="Kheradpour P."/>
            <person name="Kirkness E.F."/>
            <person name="Koerich L.B."/>
            <person name="Kristiansen K."/>
            <person name="Kudrna D."/>
            <person name="Kulathinal R.J."/>
            <person name="Kumar S."/>
            <person name="Kwok R."/>
            <person name="Lander E."/>
            <person name="Langley C.H."/>
            <person name="Lapoint R."/>
            <person name="Lazzaro B.P."/>
            <person name="Lee S.J."/>
            <person name="Levesque L."/>
            <person name="Li R."/>
            <person name="Lin C.F."/>
            <person name="Lin M.F."/>
            <person name="Lindblad-Toh K."/>
            <person name="Llopart A."/>
            <person name="Long M."/>
            <person name="Low L."/>
            <person name="Lozovsky E."/>
            <person name="Lu J."/>
            <person name="Luo M."/>
            <person name="Machado C.A."/>
            <person name="Makalowski W."/>
            <person name="Marzo M."/>
            <person name="Matsuda M."/>
            <person name="Matzkin L."/>
            <person name="McAllister B."/>
            <person name="McBride C.S."/>
            <person name="McKernan B."/>
            <person name="McKernan K."/>
            <person name="Mendez-Lago M."/>
            <person name="Minx P."/>
            <person name="Mollenhauer M.U."/>
            <person name="Montooth K."/>
            <person name="Mount S.M."/>
            <person name="Mu X."/>
            <person name="Myers E."/>
            <person name="Negre B."/>
            <person name="Newfeld S."/>
            <person name="Nielsen R."/>
            <person name="Noor M.A."/>
            <person name="O'Grady P."/>
            <person name="Pachter L."/>
            <person name="Papaceit M."/>
            <person name="Parisi M.J."/>
            <person name="Parisi M."/>
            <person name="Parts L."/>
            <person name="Pedersen J.S."/>
            <person name="Pesole G."/>
            <person name="Phillippy A.M."/>
            <person name="Ponting C.P."/>
            <person name="Pop M."/>
            <person name="Porcelli D."/>
            <person name="Powell J.R."/>
            <person name="Prohaska S."/>
            <person name="Pruitt K."/>
            <person name="Puig M."/>
            <person name="Quesneville H."/>
            <person name="Ram K.R."/>
            <person name="Rand D."/>
            <person name="Rasmussen M.D."/>
            <person name="Reed L.K."/>
            <person name="Reenan R."/>
            <person name="Reily A."/>
            <person name="Remington K.A."/>
            <person name="Rieger T.T."/>
            <person name="Ritchie M.G."/>
            <person name="Robin C."/>
            <person name="Rogers Y.H."/>
            <person name="Rohde C."/>
            <person name="Rozas J."/>
            <person name="Rubenfield M.J."/>
            <person name="Ruiz A."/>
            <person name="Russo S."/>
            <person name="Salzberg S.L."/>
            <person name="Sanchez-Gracia A."/>
            <person name="Saranga D.J."/>
            <person name="Sato H."/>
            <person name="Schaeffer S.W."/>
            <person name="Schatz M.C."/>
            <person name="Schlenke T."/>
            <person name="Schwartz R."/>
            <person name="Segarra C."/>
            <person name="Singh R.S."/>
            <person name="Sirot L."/>
            <person name="Sirota M."/>
            <person name="Sisneros N.B."/>
            <person name="Smith C.D."/>
            <person name="Smith T.F."/>
            <person name="Spieth J."/>
            <person name="Stage D.E."/>
            <person name="Stark A."/>
            <person name="Stephan W."/>
            <person name="Strausberg R.L."/>
            <person name="Strempel S."/>
            <person name="Sturgill D."/>
            <person name="Sutton G."/>
            <person name="Sutton G.G."/>
            <person name="Tao W."/>
            <person name="Teichmann S."/>
            <person name="Tobari Y.N."/>
            <person name="Tomimura Y."/>
            <person name="Tsolas J.M."/>
            <person name="Valente V.L."/>
            <person name="Venter E."/>
            <person name="Venter J.C."/>
            <person name="Vicario S."/>
            <person name="Vieira F.G."/>
            <person name="Vilella A.J."/>
            <person name="Villasante A."/>
            <person name="Walenz B."/>
            <person name="Wang J."/>
            <person name="Wasserman M."/>
            <person name="Watts T."/>
            <person name="Wilson D."/>
            <person name="Wilson R.K."/>
            <person name="Wing R.A."/>
            <person name="Wolfner M.F."/>
            <person name="Wong A."/>
            <person name="Wong G.K."/>
            <person name="Wu C.I."/>
            <person name="Wu G."/>
            <person name="Yamamoto D."/>
            <person name="Yang H.P."/>
            <person name="Yang S.P."/>
            <person name="Yorke J.A."/>
            <person name="Yoshida K."/>
            <person name="Zdobnov E."/>
            <person name="Zhang P."/>
            <person name="Zhang Y."/>
            <person name="Zimin A.V."/>
            <person name="Baldwin J."/>
            <person name="Abdouelleil A."/>
            <person name="Abdulkadir J."/>
            <person name="Abebe A."/>
            <person name="Abera B."/>
            <person name="Abreu J."/>
            <person name="Acer S.C."/>
            <person name="Aftuck L."/>
            <person name="Alexander A."/>
            <person name="An P."/>
            <person name="Anderson E."/>
            <person name="Anderson S."/>
            <person name="Arachi H."/>
            <person name="Azer M."/>
            <person name="Bachantsang P."/>
            <person name="Barry A."/>
            <person name="Bayul T."/>
            <person name="Berlin A."/>
            <person name="Bessette D."/>
            <person name="Bloom T."/>
            <person name="Blye J."/>
            <person name="Boguslavskiy L."/>
            <person name="Bonnet C."/>
            <person name="Boukhgalter B."/>
            <person name="Bourzgui I."/>
            <person name="Brown A."/>
            <person name="Cahill P."/>
            <person name="Channer S."/>
            <person name="Cheshatsang Y."/>
            <person name="Chuda L."/>
            <person name="Citroen M."/>
            <person name="Collymore A."/>
            <person name="Cooke P."/>
            <person name="Costello M."/>
            <person name="D'Aco K."/>
            <person name="Daza R."/>
            <person name="De Haan G."/>
            <person name="DeGray S."/>
            <person name="DeMaso C."/>
            <person name="Dhargay N."/>
            <person name="Dooley K."/>
            <person name="Dooley E."/>
            <person name="Doricent M."/>
            <person name="Dorje P."/>
            <person name="Dorjee K."/>
            <person name="Dupes A."/>
            <person name="Elong R."/>
            <person name="Falk J."/>
            <person name="Farina A."/>
            <person name="Faro S."/>
            <person name="Ferguson D."/>
            <person name="Fisher S."/>
            <person name="Foley C.D."/>
            <person name="Franke A."/>
            <person name="Friedrich D."/>
            <person name="Gadbois L."/>
            <person name="Gearin G."/>
            <person name="Gearin C.R."/>
            <person name="Giannoukos G."/>
            <person name="Goode T."/>
            <person name="Graham J."/>
            <person name="Grandbois E."/>
            <person name="Grewal S."/>
            <person name="Gyaltsen K."/>
            <person name="Hafez N."/>
            <person name="Hagos B."/>
            <person name="Hall J."/>
            <person name="Henson C."/>
            <person name="Hollinger A."/>
            <person name="Honan T."/>
            <person name="Huard M.D."/>
            <person name="Hughes L."/>
            <person name="Hurhula B."/>
            <person name="Husby M.E."/>
            <person name="Kamat A."/>
            <person name="Kanga B."/>
            <person name="Kashin S."/>
            <person name="Khazanovich D."/>
            <person name="Kisner P."/>
            <person name="Lance K."/>
            <person name="Lara M."/>
            <person name="Lee W."/>
            <person name="Lennon N."/>
            <person name="Letendre F."/>
            <person name="LeVine R."/>
            <person name="Lipovsky A."/>
            <person name="Liu X."/>
            <person name="Liu J."/>
            <person name="Liu S."/>
            <person name="Lokyitsang T."/>
            <person name="Lokyitsang Y."/>
            <person name="Lubonja R."/>
            <person name="Lui A."/>
            <person name="MacDonald P."/>
            <person name="Magnisalis V."/>
            <person name="Maru K."/>
            <person name="Matthews C."/>
            <person name="McCusker W."/>
            <person name="McDonough S."/>
            <person name="Mehta T."/>
            <person name="Meldrim J."/>
            <person name="Meneus L."/>
            <person name="Mihai O."/>
            <person name="Mihalev A."/>
            <person name="Mihova T."/>
            <person name="Mittelman R."/>
            <person name="Mlenga V."/>
            <person name="Montmayeur A."/>
            <person name="Mulrain L."/>
            <person name="Navidi A."/>
            <person name="Naylor J."/>
            <person name="Negash T."/>
            <person name="Nguyen T."/>
            <person name="Nguyen N."/>
            <person name="Nicol R."/>
            <person name="Norbu C."/>
            <person name="Norbu N."/>
            <person name="Novod N."/>
            <person name="O'Neill B."/>
            <person name="Osman S."/>
            <person name="Markiewicz E."/>
            <person name="Oyono O.L."/>
            <person name="Patti C."/>
            <person name="Phunkhang P."/>
            <person name="Pierre F."/>
            <person name="Priest M."/>
            <person name="Raghuraman S."/>
            <person name="Rege F."/>
            <person name="Reyes R."/>
            <person name="Rise C."/>
            <person name="Rogov P."/>
            <person name="Ross K."/>
            <person name="Ryan E."/>
            <person name="Settipalli S."/>
            <person name="Shea T."/>
            <person name="Sherpa N."/>
            <person name="Shi L."/>
            <person name="Shih D."/>
            <person name="Sparrow T."/>
            <person name="Spaulding J."/>
            <person name="Stalker J."/>
            <person name="Stange-Thomann N."/>
            <person name="Stavropoulos S."/>
            <person name="Stone C."/>
            <person name="Strader C."/>
            <person name="Tesfaye S."/>
            <person name="Thomson T."/>
            <person name="Thoulutsang Y."/>
            <person name="Thoulutsang D."/>
            <person name="Topham K."/>
            <person name="Topping I."/>
            <person name="Tsamla T."/>
            <person name="Vassiliev H."/>
            <person name="Vo A."/>
            <person name="Wangchuk T."/>
            <person name="Wangdi T."/>
            <person name="Weiand M."/>
            <person name="Wilkinson J."/>
            <person name="Wilson A."/>
            <person name="Yadav S."/>
            <person name="Young G."/>
            <person name="Yu Q."/>
            <person name="Zembek L."/>
            <person name="Zhong D."/>
            <person name="Zimmer A."/>
            <person name="Zwirko Z."/>
            <person name="Jaffe D.B."/>
            <person name="Alvarez P."/>
            <person name="Brockman W."/>
            <person name="Butler J."/>
            <person name="Chin C."/>
            <person name="Gnerre S."/>
            <person name="Grabherr M."/>
            <person name="Kleber M."/>
            <person name="Mauceli E."/>
            <person name="MacCallum I."/>
        </authorList>
    </citation>
    <scope>NUCLEOTIDE SEQUENCE [LARGE SCALE GENOMIC DNA]</scope>
    <source>
        <strain evidence="3">MSH-3 / Tucson 14011-0111.49</strain>
    </source>
</reference>
<name>B4GAD7_DROPE</name>
<keyword evidence="3" id="KW-1185">Reference proteome</keyword>
<dbReference type="PANTHER" id="PTHR21505:SF8">
    <property type="entry name" value="DPT-YFP REPRESSOR BY OVEREXPRESSION, ISOFORM D-RELATED"/>
    <property type="match status" value="1"/>
</dbReference>
<dbReference type="SMART" id="SM00595">
    <property type="entry name" value="MADF"/>
    <property type="match status" value="1"/>
</dbReference>
<dbReference type="Pfam" id="PF10545">
    <property type="entry name" value="MADF_DNA_bdg"/>
    <property type="match status" value="1"/>
</dbReference>
<dbReference type="InterPro" id="IPR006578">
    <property type="entry name" value="MADF-dom"/>
</dbReference>
<dbReference type="PhylomeDB" id="B4GAD7"/>
<dbReference type="PANTHER" id="PTHR21505">
    <property type="entry name" value="MADF DOMAIN-CONTAINING PROTEIN-RELATED"/>
    <property type="match status" value="1"/>
</dbReference>
<dbReference type="OrthoDB" id="8190343at2759"/>
<evidence type="ECO:0000313" key="2">
    <source>
        <dbReference type="EMBL" id="EDW31889.1"/>
    </source>
</evidence>
<dbReference type="EMBL" id="CH479181">
    <property type="protein sequence ID" value="EDW31889.1"/>
    <property type="molecule type" value="Genomic_DNA"/>
</dbReference>
<proteinExistence type="predicted"/>
<dbReference type="PROSITE" id="PS51029">
    <property type="entry name" value="MADF"/>
    <property type="match status" value="1"/>
</dbReference>
<dbReference type="HOGENOM" id="CLU_1416515_0_0_1"/>
<sequence length="192" mass="22548">MDSKNNIYTKNERLTNEEVNVERLIRMYRANQCLWNPKSPGYHCAPLKQSAWNRITRILNNGLTTDQVKLQVLSLRNYYDTECQAIKRSQREGLTYVPCRSIFKDLQFLPDLEPDEAEKVRTHIRTIRSIQQSLDNNPQFNGRPSVYDDQLQFIIDDVMSVMSKNLVECRRSLHVDPDICKSSQFRDPLNSH</sequence>
<evidence type="ECO:0000259" key="1">
    <source>
        <dbReference type="PROSITE" id="PS51029"/>
    </source>
</evidence>
<organism evidence="3">
    <name type="scientific">Drosophila persimilis</name>
    <name type="common">Fruit fly</name>
    <dbReference type="NCBI Taxonomy" id="7234"/>
    <lineage>
        <taxon>Eukaryota</taxon>
        <taxon>Metazoa</taxon>
        <taxon>Ecdysozoa</taxon>
        <taxon>Arthropoda</taxon>
        <taxon>Hexapoda</taxon>
        <taxon>Insecta</taxon>
        <taxon>Pterygota</taxon>
        <taxon>Neoptera</taxon>
        <taxon>Endopterygota</taxon>
        <taxon>Diptera</taxon>
        <taxon>Brachycera</taxon>
        <taxon>Muscomorpha</taxon>
        <taxon>Ephydroidea</taxon>
        <taxon>Drosophilidae</taxon>
        <taxon>Drosophila</taxon>
        <taxon>Sophophora</taxon>
    </lineage>
</organism>
<feature type="domain" description="MADF" evidence="1">
    <location>
        <begin position="23"/>
        <end position="114"/>
    </location>
</feature>
<protein>
    <submittedName>
        <fullName evidence="2">GL10721</fullName>
    </submittedName>
</protein>
<evidence type="ECO:0000313" key="3">
    <source>
        <dbReference type="Proteomes" id="UP000008744"/>
    </source>
</evidence>
<accession>B4GAD7</accession>